<evidence type="ECO:0000259" key="5">
    <source>
        <dbReference type="PROSITE" id="PS50043"/>
    </source>
</evidence>
<keyword evidence="3" id="KW-0804">Transcription</keyword>
<dbReference type="PRINTS" id="PR00038">
    <property type="entry name" value="HTHLUXR"/>
</dbReference>
<sequence length="206" mass="22723">MQDSIVYDDWRIREAIVERLAAIGSMSCAFQSIDEYLKHPRPDALGCLVLDVELPGIDGLDFQEQAKDGHPPIIFLTGHGDIPSSVRAIKAGAVNFLTKPFNSPELPASIDTAVVQDHAARREREERSAPRARHATLTAREREVLPLVVSGLLNKQAAAELGISEVTMQIHRGRVMQKMQAASIADLVRSAHELGIPINHSRRRDD</sequence>
<dbReference type="Pfam" id="PF00072">
    <property type="entry name" value="Response_reg"/>
    <property type="match status" value="1"/>
</dbReference>
<evidence type="ECO:0000259" key="6">
    <source>
        <dbReference type="PROSITE" id="PS50110"/>
    </source>
</evidence>
<dbReference type="InterPro" id="IPR016032">
    <property type="entry name" value="Sig_transdc_resp-reg_C-effctor"/>
</dbReference>
<keyword evidence="4" id="KW-0597">Phosphoprotein</keyword>
<dbReference type="PANTHER" id="PTHR44688:SF16">
    <property type="entry name" value="DNA-BINDING TRANSCRIPTIONAL ACTIVATOR DEVR_DOSR"/>
    <property type="match status" value="1"/>
</dbReference>
<dbReference type="SMART" id="SM00448">
    <property type="entry name" value="REC"/>
    <property type="match status" value="1"/>
</dbReference>
<feature type="domain" description="HTH luxR-type" evidence="5">
    <location>
        <begin position="130"/>
        <end position="195"/>
    </location>
</feature>
<evidence type="ECO:0000256" key="4">
    <source>
        <dbReference type="PROSITE-ProRule" id="PRU00169"/>
    </source>
</evidence>
<name>A0ABS7AG86_9PROT</name>
<dbReference type="PANTHER" id="PTHR44688">
    <property type="entry name" value="DNA-BINDING TRANSCRIPTIONAL ACTIVATOR DEVR_DOSR"/>
    <property type="match status" value="1"/>
</dbReference>
<dbReference type="InterPro" id="IPR000792">
    <property type="entry name" value="Tscrpt_reg_LuxR_C"/>
</dbReference>
<gene>
    <name evidence="7" type="ORF">KPL78_25915</name>
</gene>
<dbReference type="Gene3D" id="1.10.10.10">
    <property type="entry name" value="Winged helix-like DNA-binding domain superfamily/Winged helix DNA-binding domain"/>
    <property type="match status" value="1"/>
</dbReference>
<dbReference type="Gene3D" id="3.40.50.2300">
    <property type="match status" value="1"/>
</dbReference>
<organism evidence="7 8">
    <name type="scientific">Roseomonas alba</name>
    <dbReference type="NCBI Taxonomy" id="2846776"/>
    <lineage>
        <taxon>Bacteria</taxon>
        <taxon>Pseudomonadati</taxon>
        <taxon>Pseudomonadota</taxon>
        <taxon>Alphaproteobacteria</taxon>
        <taxon>Acetobacterales</taxon>
        <taxon>Roseomonadaceae</taxon>
        <taxon>Roseomonas</taxon>
    </lineage>
</organism>
<dbReference type="InterPro" id="IPR001789">
    <property type="entry name" value="Sig_transdc_resp-reg_receiver"/>
</dbReference>
<dbReference type="PROSITE" id="PS50043">
    <property type="entry name" value="HTH_LUXR_2"/>
    <property type="match status" value="1"/>
</dbReference>
<keyword evidence="1" id="KW-0805">Transcription regulation</keyword>
<dbReference type="SUPFAM" id="SSF46894">
    <property type="entry name" value="C-terminal effector domain of the bipartite response regulators"/>
    <property type="match status" value="1"/>
</dbReference>
<keyword evidence="2" id="KW-0238">DNA-binding</keyword>
<dbReference type="PROSITE" id="PS50110">
    <property type="entry name" value="RESPONSE_REGULATORY"/>
    <property type="match status" value="1"/>
</dbReference>
<protein>
    <submittedName>
        <fullName evidence="7">Response regulator</fullName>
    </submittedName>
</protein>
<comment type="caution">
    <text evidence="7">The sequence shown here is derived from an EMBL/GenBank/DDBJ whole genome shotgun (WGS) entry which is preliminary data.</text>
</comment>
<evidence type="ECO:0000313" key="8">
    <source>
        <dbReference type="Proteomes" id="UP001196565"/>
    </source>
</evidence>
<dbReference type="SMART" id="SM00421">
    <property type="entry name" value="HTH_LUXR"/>
    <property type="match status" value="1"/>
</dbReference>
<evidence type="ECO:0000256" key="3">
    <source>
        <dbReference type="ARBA" id="ARBA00023163"/>
    </source>
</evidence>
<evidence type="ECO:0000256" key="2">
    <source>
        <dbReference type="ARBA" id="ARBA00023125"/>
    </source>
</evidence>
<dbReference type="EMBL" id="JAHYBZ010000011">
    <property type="protein sequence ID" value="MBW6401320.1"/>
    <property type="molecule type" value="Genomic_DNA"/>
</dbReference>
<evidence type="ECO:0000256" key="1">
    <source>
        <dbReference type="ARBA" id="ARBA00023015"/>
    </source>
</evidence>
<feature type="domain" description="Response regulatory" evidence="6">
    <location>
        <begin position="2"/>
        <end position="114"/>
    </location>
</feature>
<dbReference type="CDD" id="cd06170">
    <property type="entry name" value="LuxR_C_like"/>
    <property type="match status" value="1"/>
</dbReference>
<accession>A0ABS7AG86</accession>
<dbReference type="SUPFAM" id="SSF52172">
    <property type="entry name" value="CheY-like"/>
    <property type="match status" value="1"/>
</dbReference>
<dbReference type="Pfam" id="PF00196">
    <property type="entry name" value="GerE"/>
    <property type="match status" value="1"/>
</dbReference>
<dbReference type="InterPro" id="IPR011006">
    <property type="entry name" value="CheY-like_superfamily"/>
</dbReference>
<reference evidence="7 8" key="1">
    <citation type="submission" date="2021-07" db="EMBL/GenBank/DDBJ databases">
        <authorList>
            <person name="So Y."/>
        </authorList>
    </citation>
    <scope>NUCLEOTIDE SEQUENCE [LARGE SCALE GENOMIC DNA]</scope>
    <source>
        <strain evidence="7 8">HJA6</strain>
    </source>
</reference>
<dbReference type="RefSeq" id="WP_219765915.1">
    <property type="nucleotide sequence ID" value="NZ_JAHYBZ010000011.1"/>
</dbReference>
<proteinExistence type="predicted"/>
<dbReference type="InterPro" id="IPR036388">
    <property type="entry name" value="WH-like_DNA-bd_sf"/>
</dbReference>
<feature type="modified residue" description="4-aspartylphosphate" evidence="4">
    <location>
        <position position="51"/>
    </location>
</feature>
<dbReference type="Proteomes" id="UP001196565">
    <property type="component" value="Unassembled WGS sequence"/>
</dbReference>
<evidence type="ECO:0000313" key="7">
    <source>
        <dbReference type="EMBL" id="MBW6401320.1"/>
    </source>
</evidence>
<keyword evidence="8" id="KW-1185">Reference proteome</keyword>